<evidence type="ECO:0000259" key="1">
    <source>
        <dbReference type="Pfam" id="PF13476"/>
    </source>
</evidence>
<sequence length="772" mass="86883">MTKGVIQSLVIEHLRGSVTPFKLSFEKGKKLSVIYGENGTGKSTICDAFDFLGRGNVGSLENRGLGRTNKYWHSIGRTPTDVSVRLETSDGSCKATLTRTGVVVDPEEKRPRVEVLRRSQILNLVEAKPADRYNAISRFIDVSGVEASEASLRQLIRSIEKDLEVAVARVQENTETIHRFWEQAGKPGSSAQEWATNELSNDNSVLDKAKIAIESLRLAYDKLLSYPGQYQEQLNACNDANEAVRLAESKINLLNEQVASEYIEVFEILQAAHQHFIRHPYPDVCPLCESSENVVDLPEKVRSRIASQNLANQLRSAQSALRLKQQSLVEQNQKLDYLKEKALVDAEKFKQSATCEHLPDGIELPVLAYPTDLAEWKNWLASAPKILEKWRIIADGYADSKKFTGTLKASMEALQNSSQIRRELEEVLPRLKETLNIIEDQRRNFTDGVLQKITENVSRLYEAVHPGEKLNKISLELDPAKRASLEIATEFHGLNGTPPQAYFSDSHLDTLGLCVFLALAQMDKPEDTILVLDDVLGSVDEPHVYRLIEMLYSEALKFRQCVITTHYKPWKQKLRWGWLKNGQCQFIELTKWTPTSGISLIRSIPDIERLRELLSEIPPDPQLVSAKAGVILEAALDFLTLLYECYVPRRTDALYTLGDLLPAIDKKLRTALRVEHKQENPDGTVSYIAKKLAPHLDELSRIAQARNVFGCHFNALSFELLDSDAISFGTEVLALIDNLVDHEAGWPRNAKSGSYWATAGETRRLHPLKRPS</sequence>
<feature type="domain" description="Rad50/SbcC-type AAA" evidence="1">
    <location>
        <begin position="17"/>
        <end position="238"/>
    </location>
</feature>
<dbReference type="Proteomes" id="UP000266313">
    <property type="component" value="Chromosome"/>
</dbReference>
<dbReference type="PANTHER" id="PTHR32182:SF22">
    <property type="entry name" value="ATP-DEPENDENT ENDONUCLEASE, OLD FAMILY-RELATED"/>
    <property type="match status" value="1"/>
</dbReference>
<gene>
    <name evidence="2" type="ORF">sS8_2120</name>
</gene>
<evidence type="ECO:0000313" key="2">
    <source>
        <dbReference type="EMBL" id="BBA34072.1"/>
    </source>
</evidence>
<dbReference type="GO" id="GO:0016887">
    <property type="term" value="F:ATP hydrolysis activity"/>
    <property type="evidence" value="ECO:0007669"/>
    <property type="project" value="InterPro"/>
</dbReference>
<dbReference type="GO" id="GO:0000731">
    <property type="term" value="P:DNA synthesis involved in DNA repair"/>
    <property type="evidence" value="ECO:0007669"/>
    <property type="project" value="TreeGrafter"/>
</dbReference>
<reference evidence="2 3" key="1">
    <citation type="submission" date="2016-12" db="EMBL/GenBank/DDBJ databases">
        <title>Genome sequencing of Methylocaldum marinum.</title>
        <authorList>
            <person name="Takeuchi M."/>
            <person name="Kamagata Y."/>
            <person name="Hiraoka S."/>
            <person name="Oshima K."/>
            <person name="Hattori M."/>
            <person name="Iwasaki W."/>
        </authorList>
    </citation>
    <scope>NUCLEOTIDE SEQUENCE [LARGE SCALE GENOMIC DNA]</scope>
    <source>
        <strain evidence="2 3">S8</strain>
    </source>
</reference>
<evidence type="ECO:0000313" key="3">
    <source>
        <dbReference type="Proteomes" id="UP000266313"/>
    </source>
</evidence>
<dbReference type="GO" id="GO:0006302">
    <property type="term" value="P:double-strand break repair"/>
    <property type="evidence" value="ECO:0007669"/>
    <property type="project" value="InterPro"/>
</dbReference>
<dbReference type="EMBL" id="AP017928">
    <property type="protein sequence ID" value="BBA34072.1"/>
    <property type="molecule type" value="Genomic_DNA"/>
</dbReference>
<dbReference type="Pfam" id="PF13476">
    <property type="entry name" value="AAA_23"/>
    <property type="match status" value="1"/>
</dbReference>
<proteinExistence type="predicted"/>
<dbReference type="Gene3D" id="3.40.50.300">
    <property type="entry name" value="P-loop containing nucleotide triphosphate hydrolases"/>
    <property type="match status" value="2"/>
</dbReference>
<dbReference type="AlphaFoldDB" id="A0A250KR90"/>
<dbReference type="PANTHER" id="PTHR32182">
    <property type="entry name" value="DNA REPLICATION AND REPAIR PROTEIN RECF"/>
    <property type="match status" value="1"/>
</dbReference>
<name>A0A250KR90_9GAMM</name>
<keyword evidence="3" id="KW-1185">Reference proteome</keyword>
<dbReference type="KEGG" id="mmai:sS8_2120"/>
<dbReference type="InterPro" id="IPR027417">
    <property type="entry name" value="P-loop_NTPase"/>
</dbReference>
<dbReference type="InterPro" id="IPR038729">
    <property type="entry name" value="Rad50/SbcC_AAA"/>
</dbReference>
<organism evidence="2 3">
    <name type="scientific">Methylocaldum marinum</name>
    <dbReference type="NCBI Taxonomy" id="1432792"/>
    <lineage>
        <taxon>Bacteria</taxon>
        <taxon>Pseudomonadati</taxon>
        <taxon>Pseudomonadota</taxon>
        <taxon>Gammaproteobacteria</taxon>
        <taxon>Methylococcales</taxon>
        <taxon>Methylococcaceae</taxon>
        <taxon>Methylocaldum</taxon>
    </lineage>
</organism>
<dbReference type="SUPFAM" id="SSF52540">
    <property type="entry name" value="P-loop containing nucleoside triphosphate hydrolases"/>
    <property type="match status" value="1"/>
</dbReference>
<protein>
    <recommendedName>
        <fullName evidence="1">Rad50/SbcC-type AAA domain-containing protein</fullName>
    </recommendedName>
</protein>
<accession>A0A250KR90</accession>